<proteinExistence type="predicted"/>
<dbReference type="GeneID" id="102379033"/>
<dbReference type="GO" id="GO:0051082">
    <property type="term" value="F:unfolded protein binding"/>
    <property type="evidence" value="ECO:0007669"/>
    <property type="project" value="InterPro"/>
</dbReference>
<dbReference type="CDD" id="cd10719">
    <property type="entry name" value="DnaJ_zf"/>
    <property type="match status" value="1"/>
</dbReference>
<dbReference type="InterPro" id="IPR001305">
    <property type="entry name" value="HSP_DnaJ_Cys-rich_dom"/>
</dbReference>
<dbReference type="PANTHER" id="PTHR48465">
    <property type="entry name" value="PROTEIN SSUH2 HOMOLOG"/>
    <property type="match status" value="1"/>
</dbReference>
<organism evidence="1 2">
    <name type="scientific">Alligator sinensis</name>
    <name type="common">Chinese alligator</name>
    <dbReference type="NCBI Taxonomy" id="38654"/>
    <lineage>
        <taxon>Eukaryota</taxon>
        <taxon>Metazoa</taxon>
        <taxon>Chordata</taxon>
        <taxon>Craniata</taxon>
        <taxon>Vertebrata</taxon>
        <taxon>Euteleostomi</taxon>
        <taxon>Archelosauria</taxon>
        <taxon>Archosauria</taxon>
        <taxon>Crocodylia</taxon>
        <taxon>Alligatoridae</taxon>
        <taxon>Alligatorinae</taxon>
        <taxon>Alligator</taxon>
    </lineage>
</organism>
<dbReference type="InterPro" id="IPR052789">
    <property type="entry name" value="SSUH2_homolog"/>
</dbReference>
<dbReference type="Proteomes" id="UP000189705">
    <property type="component" value="Unplaced"/>
</dbReference>
<dbReference type="OrthoDB" id="3355217at2759"/>
<name>A0A1U8DEN1_ALLSI</name>
<reference evidence="2" key="1">
    <citation type="submission" date="2025-08" db="UniProtKB">
        <authorList>
            <consortium name="RefSeq"/>
        </authorList>
    </citation>
    <scope>IDENTIFICATION</scope>
</reference>
<keyword evidence="1" id="KW-1185">Reference proteome</keyword>
<evidence type="ECO:0000313" key="1">
    <source>
        <dbReference type="Proteomes" id="UP000189705"/>
    </source>
</evidence>
<dbReference type="GO" id="GO:0031072">
    <property type="term" value="F:heat shock protein binding"/>
    <property type="evidence" value="ECO:0007669"/>
    <property type="project" value="InterPro"/>
</dbReference>
<accession>A0A1U8DEN1</accession>
<dbReference type="KEGG" id="asn:102379033"/>
<sequence>MSHNLRCIPTFSRKAFSHDLLCLHSFNSNKSHVDYGSQYLLSSAVAQDVSGPYHLPNTEPTAPPMELVDNVTGAESDGSRDCGKNSLPAQVDLLSQGKHNDSTSQQNEWSIPPISEHEAREAFLEYAASKCCYRTAPAKHMVVQNLTACNTYRYRLKTFTENRETYPASEPYNGGFVDSPDVAEPPAPWEIEVDAPPLFTDCEMHFPVPHTYSVQSCPNCHGSGKAQCTRCTGSGKVCCSSCNGSGWQSVSTTSDISSGFCTFCGGSGQTRCFHCYGRGWVHCARCNGRGLLLYHSELTIIWKNNSAEYVVDNNCGFPIDRFHEVTGKEILCDENVLVNPLRSFPEPEIVRGSESCIATHKMQFASEMRILRQKQTVELIPLTRVEYEWKGKSDSFYIFGNEKKVYAKDYPAKCCCLVM</sequence>
<gene>
    <name evidence="2" type="primary">LOC102379033</name>
</gene>
<dbReference type="PANTHER" id="PTHR48465:SF1">
    <property type="entry name" value="PROTEIN SSUH2 HOMOLOG"/>
    <property type="match status" value="1"/>
</dbReference>
<dbReference type="RefSeq" id="XP_014375675.1">
    <property type="nucleotide sequence ID" value="XM_014520189.2"/>
</dbReference>
<protein>
    <submittedName>
        <fullName evidence="2">Protein SSUH2 homolog isoform X1</fullName>
    </submittedName>
</protein>
<dbReference type="InParanoid" id="A0A1U8DEN1"/>
<dbReference type="AlphaFoldDB" id="A0A1U8DEN1"/>
<evidence type="ECO:0000313" key="2">
    <source>
        <dbReference type="RefSeq" id="XP_014375675.1"/>
    </source>
</evidence>